<organism evidence="1 2">
    <name type="scientific">Manihot esculenta</name>
    <name type="common">Cassava</name>
    <name type="synonym">Jatropha manihot</name>
    <dbReference type="NCBI Taxonomy" id="3983"/>
    <lineage>
        <taxon>Eukaryota</taxon>
        <taxon>Viridiplantae</taxon>
        <taxon>Streptophyta</taxon>
        <taxon>Embryophyta</taxon>
        <taxon>Tracheophyta</taxon>
        <taxon>Spermatophyta</taxon>
        <taxon>Magnoliopsida</taxon>
        <taxon>eudicotyledons</taxon>
        <taxon>Gunneridae</taxon>
        <taxon>Pentapetalae</taxon>
        <taxon>rosids</taxon>
        <taxon>fabids</taxon>
        <taxon>Malpighiales</taxon>
        <taxon>Euphorbiaceae</taxon>
        <taxon>Crotonoideae</taxon>
        <taxon>Manihoteae</taxon>
        <taxon>Manihot</taxon>
    </lineage>
</organism>
<name>A0ACB7GR34_MANES</name>
<comment type="caution">
    <text evidence="1">The sequence shown here is derived from an EMBL/GenBank/DDBJ whole genome shotgun (WGS) entry which is preliminary data.</text>
</comment>
<dbReference type="Proteomes" id="UP000091857">
    <property type="component" value="Chromosome 12"/>
</dbReference>
<evidence type="ECO:0000313" key="2">
    <source>
        <dbReference type="Proteomes" id="UP000091857"/>
    </source>
</evidence>
<dbReference type="EMBL" id="CM004398">
    <property type="protein sequence ID" value="KAG8642657.1"/>
    <property type="molecule type" value="Genomic_DNA"/>
</dbReference>
<reference evidence="2" key="1">
    <citation type="journal article" date="2016" name="Nat. Biotechnol.">
        <title>Sequencing wild and cultivated cassava and related species reveals extensive interspecific hybridization and genetic diversity.</title>
        <authorList>
            <person name="Bredeson J.V."/>
            <person name="Lyons J.B."/>
            <person name="Prochnik S.E."/>
            <person name="Wu G.A."/>
            <person name="Ha C.M."/>
            <person name="Edsinger-Gonzales E."/>
            <person name="Grimwood J."/>
            <person name="Schmutz J."/>
            <person name="Rabbi I.Y."/>
            <person name="Egesi C."/>
            <person name="Nauluvula P."/>
            <person name="Lebot V."/>
            <person name="Ndunguru J."/>
            <person name="Mkamilo G."/>
            <person name="Bart R.S."/>
            <person name="Setter T.L."/>
            <person name="Gleadow R.M."/>
            <person name="Kulakow P."/>
            <person name="Ferguson M.E."/>
            <person name="Rounsley S."/>
            <person name="Rokhsar D.S."/>
        </authorList>
    </citation>
    <scope>NUCLEOTIDE SEQUENCE [LARGE SCALE GENOMIC DNA]</scope>
    <source>
        <strain evidence="2">cv. AM560-2</strain>
    </source>
</reference>
<sequence length="211" mass="24512">MILVLASLIGSRNFRFWNRAMRTTLGTKQKLGFVDGTVLMPISKDLIDCFIYMRFGESNENSPVSLYFTRLKRLWDELGSIEVLPLCSYGASKAMDDMNNRNRLIQFLMNLNESFNYVRDQILVLDPLPSINRVYSMALKYESQKEVLSKKNHDSNETLVLFNQSQNGKQKKYDPKKGHYSHCNMDSHVRDICFKLIGYPDWFKNKTKIGG</sequence>
<accession>A0ACB7GR34</accession>
<proteinExistence type="predicted"/>
<gene>
    <name evidence="1" type="ORF">MANES_12G107750v8</name>
</gene>
<evidence type="ECO:0000313" key="1">
    <source>
        <dbReference type="EMBL" id="KAG8642657.1"/>
    </source>
</evidence>
<keyword evidence="2" id="KW-1185">Reference proteome</keyword>
<protein>
    <submittedName>
        <fullName evidence="1">Uncharacterized protein</fullName>
    </submittedName>
</protein>